<dbReference type="SUPFAM" id="SSF51197">
    <property type="entry name" value="Clavaminate synthase-like"/>
    <property type="match status" value="1"/>
</dbReference>
<keyword evidence="2" id="KW-1185">Reference proteome</keyword>
<comment type="caution">
    <text evidence="1">The sequence shown here is derived from an EMBL/GenBank/DDBJ whole genome shotgun (WGS) entry which is preliminary data.</text>
</comment>
<reference evidence="1 2" key="1">
    <citation type="submission" date="2024-09" db="EMBL/GenBank/DDBJ databases">
        <title>Genome sequencing and assembly of Phytophthora oleae, isolate VK10A, causative agent of rot of olive drupes.</title>
        <authorList>
            <person name="Conti Taguali S."/>
            <person name="Riolo M."/>
            <person name="La Spada F."/>
            <person name="Cacciola S.O."/>
            <person name="Dionisio G."/>
        </authorList>
    </citation>
    <scope>NUCLEOTIDE SEQUENCE [LARGE SCALE GENOMIC DNA]</scope>
    <source>
        <strain evidence="1 2">VK10A</strain>
    </source>
</reference>
<evidence type="ECO:0000313" key="1">
    <source>
        <dbReference type="EMBL" id="KAL3662528.1"/>
    </source>
</evidence>
<dbReference type="EMBL" id="JBIMZQ010000031">
    <property type="protein sequence ID" value="KAL3662528.1"/>
    <property type="molecule type" value="Genomic_DNA"/>
</dbReference>
<dbReference type="Proteomes" id="UP001632037">
    <property type="component" value="Unassembled WGS sequence"/>
</dbReference>
<accession>A0ABD3F714</accession>
<name>A0ABD3F714_9STRA</name>
<dbReference type="AlphaFoldDB" id="A0ABD3F714"/>
<proteinExistence type="predicted"/>
<evidence type="ECO:0000313" key="2">
    <source>
        <dbReference type="Proteomes" id="UP001632037"/>
    </source>
</evidence>
<organism evidence="1 2">
    <name type="scientific">Phytophthora oleae</name>
    <dbReference type="NCBI Taxonomy" id="2107226"/>
    <lineage>
        <taxon>Eukaryota</taxon>
        <taxon>Sar</taxon>
        <taxon>Stramenopiles</taxon>
        <taxon>Oomycota</taxon>
        <taxon>Peronosporomycetes</taxon>
        <taxon>Peronosporales</taxon>
        <taxon>Peronosporaceae</taxon>
        <taxon>Phytophthora</taxon>
    </lineage>
</organism>
<sequence length="158" mass="17795">MLSPNNVAEFWNRGFVLFDLWINAEECRSALQEVENLEDAPVFGDVYDEARDEFLEQANMTQLTPTLTSIHETVVDLVSINGNWSIEDSGWRALRTYPGGPDQTVHRDFPKFETSQALITRELVQASIIVALWMTHSCTSTRVLLTVKLCELGGALYG</sequence>
<gene>
    <name evidence="1" type="ORF">V7S43_012383</name>
</gene>
<protein>
    <submittedName>
        <fullName evidence="1">Uncharacterized protein</fullName>
    </submittedName>
</protein>